<evidence type="ECO:0000313" key="2">
    <source>
        <dbReference type="Proteomes" id="UP000672526"/>
    </source>
</evidence>
<dbReference type="Proteomes" id="UP000672526">
    <property type="component" value="Unassembled WGS sequence"/>
</dbReference>
<proteinExistence type="predicted"/>
<dbReference type="EMBL" id="CAJNBK010000004">
    <property type="protein sequence ID" value="CAE6732440.1"/>
    <property type="molecule type" value="Genomic_DNA"/>
</dbReference>
<accession>A0ABM8R4P8</accession>
<name>A0ABM8R4P8_9BURK</name>
<protein>
    <submittedName>
        <fullName evidence="1">Uncharacterized protein</fullName>
    </submittedName>
</protein>
<reference evidence="1 2" key="1">
    <citation type="submission" date="2021-02" db="EMBL/GenBank/DDBJ databases">
        <authorList>
            <person name="Vanwijnsberghe S."/>
        </authorList>
    </citation>
    <scope>NUCLEOTIDE SEQUENCE [LARGE SCALE GENOMIC DNA]</scope>
    <source>
        <strain evidence="1 2">LMG 31837</strain>
    </source>
</reference>
<sequence length="142" mass="15229">MPGARGRAHAVSDLSAFMLNSITDMQLTADGQYLLIHGNQPTAALHRSVLNDLLVALPNAIEHADRVIHNNQEMGFALHCQGWEVGRLDGMEMVVIRFRLSGSAGLSFSLPAEQIPYLLQALGGAANAAGEQSPRSNDVTLQ</sequence>
<evidence type="ECO:0000313" key="1">
    <source>
        <dbReference type="EMBL" id="CAE6732440.1"/>
    </source>
</evidence>
<gene>
    <name evidence="1" type="ORF">R69888_02127</name>
</gene>
<organism evidence="1 2">
    <name type="scientific">Paraburkholderia haematera</name>
    <dbReference type="NCBI Taxonomy" id="2793077"/>
    <lineage>
        <taxon>Bacteria</taxon>
        <taxon>Pseudomonadati</taxon>
        <taxon>Pseudomonadota</taxon>
        <taxon>Betaproteobacteria</taxon>
        <taxon>Burkholderiales</taxon>
        <taxon>Burkholderiaceae</taxon>
        <taxon>Paraburkholderia</taxon>
    </lineage>
</organism>
<comment type="caution">
    <text evidence="1">The sequence shown here is derived from an EMBL/GenBank/DDBJ whole genome shotgun (WGS) entry which is preliminary data.</text>
</comment>
<keyword evidence="2" id="KW-1185">Reference proteome</keyword>